<name>A0A0F9G2M4_9ZZZZ</name>
<evidence type="ECO:0000313" key="1">
    <source>
        <dbReference type="EMBL" id="KKL57632.1"/>
    </source>
</evidence>
<organism evidence="1">
    <name type="scientific">marine sediment metagenome</name>
    <dbReference type="NCBI Taxonomy" id="412755"/>
    <lineage>
        <taxon>unclassified sequences</taxon>
        <taxon>metagenomes</taxon>
        <taxon>ecological metagenomes</taxon>
    </lineage>
</organism>
<sequence>MKRRLSVAIAVALCGVGAVCSRAEAAAPRLREAAARERVVRDWMLQDYMSVELPAALEEEKRRWRQSHLKAPESKPDAPVLEHLTCFLSDRDSLVERRMVGRVLEELGEDGRAMAAEMERLDKAAVPGKDPRWRDLYLRGCELRRSQRLRPLLARFNRFVFNQHRHIETTWKYTEALSDAQSYRIFRPGSSLNVLQFDGAYGKVRTLLEDRDGVLRNPDVSYDGKRLLFAWKKADREDDYHVYEMDLETEQLRQLTDGIGVADYEAVYLPDGNILFNSTRCIQTVDCNWTEVSNFYLMDTQGRYMRRVGFDQVHTIFPTVADDGRVLYTRWDYNDRAQIYTQPLFQMNADGTAQREFYGGNSWFPTNIVHSRKIPGSRKVLAIITGHHRPAHGKLGIIDPARGRQEGRGVQLIAPVRHTEPIRVDKYGLGGNQFQYPYPLDEQRFLVTLALPTPQGALGRFNIYLMDLDG</sequence>
<protein>
    <recommendedName>
        <fullName evidence="2">Dipeptidylpeptidase IV N-terminal domain-containing protein</fullName>
    </recommendedName>
</protein>
<comment type="caution">
    <text evidence="1">The sequence shown here is derived from an EMBL/GenBank/DDBJ whole genome shotgun (WGS) entry which is preliminary data.</text>
</comment>
<feature type="non-terminal residue" evidence="1">
    <location>
        <position position="470"/>
    </location>
</feature>
<accession>A0A0F9G2M4</accession>
<dbReference type="Gene3D" id="2.120.10.30">
    <property type="entry name" value="TolB, C-terminal domain"/>
    <property type="match status" value="1"/>
</dbReference>
<dbReference type="AlphaFoldDB" id="A0A0F9G2M4"/>
<gene>
    <name evidence="1" type="ORF">LCGC14_2233470</name>
</gene>
<dbReference type="EMBL" id="LAZR01030099">
    <property type="protein sequence ID" value="KKL57632.1"/>
    <property type="molecule type" value="Genomic_DNA"/>
</dbReference>
<evidence type="ECO:0008006" key="2">
    <source>
        <dbReference type="Google" id="ProtNLM"/>
    </source>
</evidence>
<reference evidence="1" key="1">
    <citation type="journal article" date="2015" name="Nature">
        <title>Complex archaea that bridge the gap between prokaryotes and eukaryotes.</title>
        <authorList>
            <person name="Spang A."/>
            <person name="Saw J.H."/>
            <person name="Jorgensen S.L."/>
            <person name="Zaremba-Niedzwiedzka K."/>
            <person name="Martijn J."/>
            <person name="Lind A.E."/>
            <person name="van Eijk R."/>
            <person name="Schleper C."/>
            <person name="Guy L."/>
            <person name="Ettema T.J."/>
        </authorList>
    </citation>
    <scope>NUCLEOTIDE SEQUENCE</scope>
</reference>
<dbReference type="InterPro" id="IPR011042">
    <property type="entry name" value="6-blade_b-propeller_TolB-like"/>
</dbReference>
<proteinExistence type="predicted"/>
<dbReference type="SUPFAM" id="SSF69304">
    <property type="entry name" value="Tricorn protease N-terminal domain"/>
    <property type="match status" value="1"/>
</dbReference>